<dbReference type="InterPro" id="IPR052718">
    <property type="entry name" value="NmrA-type_oxidoreductase"/>
</dbReference>
<dbReference type="PANTHER" id="PTHR47129">
    <property type="entry name" value="QUINONE OXIDOREDUCTASE 2"/>
    <property type="match status" value="1"/>
</dbReference>
<dbReference type="SUPFAM" id="SSF51735">
    <property type="entry name" value="NAD(P)-binding Rossmann-fold domains"/>
    <property type="match status" value="1"/>
</dbReference>
<dbReference type="InterPro" id="IPR016040">
    <property type="entry name" value="NAD(P)-bd_dom"/>
</dbReference>
<comment type="caution">
    <text evidence="2">The sequence shown here is derived from an EMBL/GenBank/DDBJ whole genome shotgun (WGS) entry which is preliminary data.</text>
</comment>
<protein>
    <recommendedName>
        <fullName evidence="1">NAD(P)-binding domain-containing protein</fullName>
    </recommendedName>
</protein>
<reference evidence="2" key="1">
    <citation type="submission" date="2021-07" db="EMBL/GenBank/DDBJ databases">
        <authorList>
            <person name="Durling M."/>
        </authorList>
    </citation>
    <scope>NUCLEOTIDE SEQUENCE</scope>
</reference>
<evidence type="ECO:0000313" key="3">
    <source>
        <dbReference type="Proteomes" id="UP000696280"/>
    </source>
</evidence>
<evidence type="ECO:0000259" key="1">
    <source>
        <dbReference type="Pfam" id="PF13460"/>
    </source>
</evidence>
<dbReference type="PANTHER" id="PTHR47129:SF1">
    <property type="entry name" value="NMRA-LIKE DOMAIN-CONTAINING PROTEIN"/>
    <property type="match status" value="1"/>
</dbReference>
<dbReference type="Gene3D" id="3.40.50.720">
    <property type="entry name" value="NAD(P)-binding Rossmann-like Domain"/>
    <property type="match status" value="1"/>
</dbReference>
<dbReference type="Gene3D" id="3.90.25.10">
    <property type="entry name" value="UDP-galactose 4-epimerase, domain 1"/>
    <property type="match status" value="1"/>
</dbReference>
<keyword evidence="3" id="KW-1185">Reference proteome</keyword>
<sequence length="335" mass="36957">MLVLTGTSGGLGKPTLETILSENLIAPKDLIISAYNTDSVPRVAKDAGIEIRHGNLTDSSTLLKSYAGADALLLVSYPSVSEERFALHRTAIDAAKKVGVKHVIYTSLTWGGPVGDEPSVAGVLQAHIKTVEYLKQSGLTWTIVREGTYAHLWSNMAGFLKLDGPIDEVQEAVIPGDGPNAWVNREELGIATGRIVGNWVCYLSYRGADWIFADVYHQQKSYINKTVTLTGPRTYTMRQIIDLYVAHTGKRVNLRILPVEEVIKYHIEHRSLPPGQESFLSNWVTMHKAWELGEADYVDPSLGDILGRPPKTLEDQADEIFSEGNKLDTKDFAKV</sequence>
<accession>A0A9N9PVK9</accession>
<dbReference type="Pfam" id="PF13460">
    <property type="entry name" value="NAD_binding_10"/>
    <property type="match status" value="1"/>
</dbReference>
<organism evidence="2 3">
    <name type="scientific">Hymenoscyphus fraxineus</name>
    <dbReference type="NCBI Taxonomy" id="746836"/>
    <lineage>
        <taxon>Eukaryota</taxon>
        <taxon>Fungi</taxon>
        <taxon>Dikarya</taxon>
        <taxon>Ascomycota</taxon>
        <taxon>Pezizomycotina</taxon>
        <taxon>Leotiomycetes</taxon>
        <taxon>Helotiales</taxon>
        <taxon>Helotiaceae</taxon>
        <taxon>Hymenoscyphus</taxon>
    </lineage>
</organism>
<dbReference type="AlphaFoldDB" id="A0A9N9PVK9"/>
<dbReference type="InterPro" id="IPR036291">
    <property type="entry name" value="NAD(P)-bd_dom_sf"/>
</dbReference>
<dbReference type="Proteomes" id="UP000696280">
    <property type="component" value="Unassembled WGS sequence"/>
</dbReference>
<name>A0A9N9PVK9_9HELO</name>
<proteinExistence type="predicted"/>
<dbReference type="OrthoDB" id="419598at2759"/>
<evidence type="ECO:0000313" key="2">
    <source>
        <dbReference type="EMBL" id="CAG8956813.1"/>
    </source>
</evidence>
<feature type="domain" description="NAD(P)-binding" evidence="1">
    <location>
        <begin position="6"/>
        <end position="148"/>
    </location>
</feature>
<dbReference type="EMBL" id="CAJVRL010000073">
    <property type="protein sequence ID" value="CAG8956813.1"/>
    <property type="molecule type" value="Genomic_DNA"/>
</dbReference>
<gene>
    <name evidence="2" type="ORF">HYFRA_00011202</name>
</gene>